<accession>A0A7W3TFG5</accession>
<keyword evidence="3" id="KW-1185">Reference proteome</keyword>
<dbReference type="Pfam" id="PF00106">
    <property type="entry name" value="adh_short"/>
    <property type="match status" value="1"/>
</dbReference>
<name>A0A7W3TFG5_9ACTN</name>
<dbReference type="AlphaFoldDB" id="A0A7W3TFG5"/>
<feature type="region of interest" description="Disordered" evidence="1">
    <location>
        <begin position="1"/>
        <end position="25"/>
    </location>
</feature>
<dbReference type="InterPro" id="IPR002347">
    <property type="entry name" value="SDR_fam"/>
</dbReference>
<dbReference type="EMBL" id="VKHT01000579">
    <property type="protein sequence ID" value="MBB0245705.1"/>
    <property type="molecule type" value="Genomic_DNA"/>
</dbReference>
<reference evidence="3" key="1">
    <citation type="submission" date="2019-10" db="EMBL/GenBank/DDBJ databases">
        <title>Streptomyces sp. nov., a novel actinobacterium isolated from alkaline environment.</title>
        <authorList>
            <person name="Golinska P."/>
        </authorList>
    </citation>
    <scope>NUCLEOTIDE SEQUENCE [LARGE SCALE GENOMIC DNA]</scope>
    <source>
        <strain evidence="3">DSM 42118</strain>
    </source>
</reference>
<dbReference type="Proteomes" id="UP000538929">
    <property type="component" value="Unassembled WGS sequence"/>
</dbReference>
<dbReference type="SUPFAM" id="SSF51735">
    <property type="entry name" value="NAD(P)-binding Rossmann-fold domains"/>
    <property type="match status" value="1"/>
</dbReference>
<protein>
    <submittedName>
        <fullName evidence="2">SDR family NAD(P)-dependent oxidoreductase</fullName>
    </submittedName>
</protein>
<evidence type="ECO:0000313" key="2">
    <source>
        <dbReference type="EMBL" id="MBB0245705.1"/>
    </source>
</evidence>
<dbReference type="PANTHER" id="PTHR44147:SF2">
    <property type="entry name" value="DEHYDROGENASE_REDUCTASE SDR FAMILY MEMBER 1"/>
    <property type="match status" value="1"/>
</dbReference>
<dbReference type="PANTHER" id="PTHR44147">
    <property type="entry name" value="DEHYDROGENASE/REDUCTASE SDR FAMILY MEMBER 1"/>
    <property type="match status" value="1"/>
</dbReference>
<dbReference type="NCBIfam" id="NF006159">
    <property type="entry name" value="PRK08303.1"/>
    <property type="match status" value="1"/>
</dbReference>
<feature type="compositionally biased region" description="Polar residues" evidence="1">
    <location>
        <begin position="1"/>
        <end position="14"/>
    </location>
</feature>
<proteinExistence type="predicted"/>
<dbReference type="PRINTS" id="PR00081">
    <property type="entry name" value="GDHRDH"/>
</dbReference>
<dbReference type="InterPro" id="IPR036291">
    <property type="entry name" value="NAD(P)-bd_dom_sf"/>
</dbReference>
<organism evidence="2 3">
    <name type="scientific">Streptomyces alkaliphilus</name>
    <dbReference type="NCBI Taxonomy" id="1472722"/>
    <lineage>
        <taxon>Bacteria</taxon>
        <taxon>Bacillati</taxon>
        <taxon>Actinomycetota</taxon>
        <taxon>Actinomycetes</taxon>
        <taxon>Kitasatosporales</taxon>
        <taxon>Streptomycetaceae</taxon>
        <taxon>Streptomyces</taxon>
    </lineage>
</organism>
<gene>
    <name evidence="2" type="ORF">FNQ90_16745</name>
</gene>
<dbReference type="Gene3D" id="3.40.50.720">
    <property type="entry name" value="NAD(P)-binding Rossmann-like Domain"/>
    <property type="match status" value="1"/>
</dbReference>
<evidence type="ECO:0000313" key="3">
    <source>
        <dbReference type="Proteomes" id="UP000538929"/>
    </source>
</evidence>
<comment type="caution">
    <text evidence="2">The sequence shown here is derived from an EMBL/GenBank/DDBJ whole genome shotgun (WGS) entry which is preliminary data.</text>
</comment>
<evidence type="ECO:0000256" key="1">
    <source>
        <dbReference type="SAM" id="MobiDB-lite"/>
    </source>
</evidence>
<sequence>MTSEASTPASTSLRTGAAPAVDPTAGAPLRDRVALVAGATRGAGRAMAVELARAGALAWVTGRTTRERVSEVGRAGETIEGTAELATAAGREAGSGGRGVAVPTDHLRHEEVRALVERIDADSARLDLLVNDIWGADHLIEWDRPLWEHDPGKGMRALRLGVETHLITSRYALPLLMPRPGGLLVEVTDGTAESNRDYRAPLYYDLAKNAPIRIARCLAGELRAHGTSVVCLTPGWLRSEAMLDTHFGVTEETWREGTAKDPAFAISESPLYVARALVALAADPAVDRWSRGGRRGITGPP</sequence>